<evidence type="ECO:0000256" key="2">
    <source>
        <dbReference type="SAM" id="MobiDB-lite"/>
    </source>
</evidence>
<evidence type="ECO:0000256" key="1">
    <source>
        <dbReference type="SAM" id="Coils"/>
    </source>
</evidence>
<protein>
    <submittedName>
        <fullName evidence="4">Partner and localizer of BRCA2 isoform X3</fullName>
    </submittedName>
</protein>
<sequence length="1283" mass="138379">MEINVGDILHCEEQLKTTLHCDDKEKLRMKLALLQREYLKTAQKLQRAERSEAVRRHVRSRIEQWNSQEQRDPEVTSNPELNTTTNGTASGMSPSQEDHDSSKKSQSIRFLLPPDAACPQTPDVHHDTAGGHRPSPALRLRSRRSRLRWERKSAEARRSVDNGEDRLDQSEASGICESEVRAKSEVEGEVLGGSEELFSGAESESPCLLLTHWNSSGQTEAGKNEEKETGRGKESEGGKESSSMLLDSESPVLRRDKRGKEGSQNRKKRAIEPEERRENSGKKTDGRLCEENSDKETKRHEAAKTDEESKLQKTPEIKEEKSELAVKGSGLLDSCTLVEGLLFPAEYYVRTTRRMSSSQSQPNMEAVINTQLNMGRPRRSRGRGRSRGSLQRTLSLEESDKNSATDFSSSSSVGPCVESPAAGTPAELKSLSSCGSSGQAVPAEAPTRRGRRRGRGRPQKPRCSLSSEKKEVDQQTPDDPQLTSSPALHEVKGPKPGEADPEPDLPEPAAIPSTTTQPPSSGGNGAQSRSAEEHPEKVYSVFLKSSSSRTDEPPQTSRGASNLQSLSLPSSSPAQTPLLPPPSLLPGPLVNHLFNADFPQDFHLPDDQFASLKLHKLCRVSAGSGVEDLTPAPHSPVKPLPVQLSLTPVITESPHPAAAQNKDPENLSTERPSVQEDSREKEVLQPDCETHTSLAESASEDQVDNQTHKPPKPLPGSNSEVDHHVPSEKLEIKESSIISPEDPTGGPGGSDPSEDQRRRTDTDEDVVKSLSFDSPQRKTCEDPSRSGPHQSPVPDLKVKAAVSPRGSSGHTTSPPRDPRADTQLLLSPLLASAPGRFTAPHLRPSFVDSSPPLPSLGPTPHPVFSSSPSAPALTLPPPHSPSTQNLPPPALSPCMSPTLLPPSPAALIQVSSGPAPCVQDQVGVRIEETAGEQTFRRTHTLKAPAGGSLVDACVLTRPSGGLCVAAAGEWAVCLWSLTAARDWTLTHTWAFNEPVINVFAVPGAADLLCVTLGQLEIREVRMLSCSSLAQVLLCEGLVLAVVAVPRSRVVTSSHSYVSTLQVFTLSDCGSTPSSQPLASPGVCVGALAPVDGLLDALIGTDESGRLFVWNLKTGQLLRTLTLTDGLSHTAVLRGYSYSGVLFVLLQHHLLSSLEEEERKAKEKDLMSPEDEEERKESALFSLVAVNPLSGKSVLVTQLHPPKSWSGRLCEADVSGSSVVGLSQSGCVCLWELQCRGASKMLWAPEGEGWTLVRWGGRDSLITGHLNGDVGLHCYRTSSSTLPN</sequence>
<dbReference type="InterPro" id="IPR042417">
    <property type="entry name" value="PALB2"/>
</dbReference>
<evidence type="ECO:0000313" key="5">
    <source>
        <dbReference type="Proteomes" id="UP001178508"/>
    </source>
</evidence>
<dbReference type="EMBL" id="OY660866">
    <property type="protein sequence ID" value="CAJ1054030.1"/>
    <property type="molecule type" value="Genomic_DNA"/>
</dbReference>
<feature type="compositionally biased region" description="Polar residues" evidence="2">
    <location>
        <begin position="212"/>
        <end position="221"/>
    </location>
</feature>
<feature type="compositionally biased region" description="Basic and acidic residues" evidence="2">
    <location>
        <begin position="147"/>
        <end position="169"/>
    </location>
</feature>
<feature type="compositionally biased region" description="Basic and acidic residues" evidence="2">
    <location>
        <begin position="252"/>
        <end position="324"/>
    </location>
</feature>
<feature type="region of interest" description="Disordered" evidence="2">
    <location>
        <begin position="63"/>
        <end position="326"/>
    </location>
</feature>
<reference evidence="4" key="1">
    <citation type="submission" date="2023-08" db="EMBL/GenBank/DDBJ databases">
        <authorList>
            <person name="Alioto T."/>
            <person name="Alioto T."/>
            <person name="Gomez Garrido J."/>
        </authorList>
    </citation>
    <scope>NUCLEOTIDE SEQUENCE</scope>
</reference>
<feature type="compositionally biased region" description="Polar residues" evidence="2">
    <location>
        <begin position="75"/>
        <end position="95"/>
    </location>
</feature>
<dbReference type="InterPro" id="IPR015943">
    <property type="entry name" value="WD40/YVTN_repeat-like_dom_sf"/>
</dbReference>
<dbReference type="GO" id="GO:0005654">
    <property type="term" value="C:nucleoplasm"/>
    <property type="evidence" value="ECO:0007669"/>
    <property type="project" value="TreeGrafter"/>
</dbReference>
<feature type="compositionally biased region" description="Basic residues" evidence="2">
    <location>
        <begin position="448"/>
        <end position="460"/>
    </location>
</feature>
<feature type="compositionally biased region" description="Basic and acidic residues" evidence="2">
    <location>
        <begin position="222"/>
        <end position="239"/>
    </location>
</feature>
<proteinExistence type="predicted"/>
<dbReference type="GO" id="GO:0003677">
    <property type="term" value="F:DNA binding"/>
    <property type="evidence" value="ECO:0007669"/>
    <property type="project" value="InterPro"/>
</dbReference>
<dbReference type="InterPro" id="IPR031920">
    <property type="entry name" value="PALB2_WD40"/>
</dbReference>
<feature type="compositionally biased region" description="Pro residues" evidence="2">
    <location>
        <begin position="874"/>
        <end position="891"/>
    </location>
</feature>
<feature type="compositionally biased region" description="Basic residues" evidence="2">
    <location>
        <begin position="376"/>
        <end position="386"/>
    </location>
</feature>
<organism evidence="4 5">
    <name type="scientific">Xyrichtys novacula</name>
    <name type="common">Pearly razorfish</name>
    <name type="synonym">Hemipteronotus novacula</name>
    <dbReference type="NCBI Taxonomy" id="13765"/>
    <lineage>
        <taxon>Eukaryota</taxon>
        <taxon>Metazoa</taxon>
        <taxon>Chordata</taxon>
        <taxon>Craniata</taxon>
        <taxon>Vertebrata</taxon>
        <taxon>Euteleostomi</taxon>
        <taxon>Actinopterygii</taxon>
        <taxon>Neopterygii</taxon>
        <taxon>Teleostei</taxon>
        <taxon>Neoteleostei</taxon>
        <taxon>Acanthomorphata</taxon>
        <taxon>Eupercaria</taxon>
        <taxon>Labriformes</taxon>
        <taxon>Labridae</taxon>
        <taxon>Xyrichtys</taxon>
    </lineage>
</organism>
<feature type="compositionally biased region" description="Pro residues" evidence="2">
    <location>
        <begin position="851"/>
        <end position="861"/>
    </location>
</feature>
<dbReference type="InterPro" id="IPR011047">
    <property type="entry name" value="Quinoprotein_ADH-like_sf"/>
</dbReference>
<accession>A0AAV1EZA3</accession>
<feature type="compositionally biased region" description="Polar residues" evidence="2">
    <location>
        <begin position="805"/>
        <end position="814"/>
    </location>
</feature>
<feature type="compositionally biased region" description="Basic and acidic residues" evidence="2">
    <location>
        <begin position="489"/>
        <end position="498"/>
    </location>
</feature>
<feature type="compositionally biased region" description="Basic and acidic residues" evidence="2">
    <location>
        <begin position="720"/>
        <end position="734"/>
    </location>
</feature>
<dbReference type="Pfam" id="PF16756">
    <property type="entry name" value="PALB2_WD40"/>
    <property type="match status" value="1"/>
</dbReference>
<feature type="compositionally biased region" description="Basic and acidic residues" evidence="2">
    <location>
        <begin position="673"/>
        <end position="690"/>
    </location>
</feature>
<feature type="compositionally biased region" description="Basic and acidic residues" evidence="2">
    <location>
        <begin position="775"/>
        <end position="784"/>
    </location>
</feature>
<feature type="compositionally biased region" description="Polar residues" evidence="2">
    <location>
        <begin position="513"/>
        <end position="529"/>
    </location>
</feature>
<feature type="domain" description="Partner and localiser of BRCA2 WD40" evidence="3">
    <location>
        <begin position="928"/>
        <end position="1269"/>
    </location>
</feature>
<feature type="compositionally biased region" description="Polar residues" evidence="2">
    <location>
        <begin position="474"/>
        <end position="486"/>
    </location>
</feature>
<feature type="region of interest" description="Disordered" evidence="2">
    <location>
        <begin position="353"/>
        <end position="591"/>
    </location>
</feature>
<feature type="compositionally biased region" description="Basic and acidic residues" evidence="2">
    <location>
        <begin position="754"/>
        <end position="767"/>
    </location>
</feature>
<evidence type="ECO:0000313" key="4">
    <source>
        <dbReference type="EMBL" id="CAJ1054030.1"/>
    </source>
</evidence>
<feature type="compositionally biased region" description="Low complexity" evidence="2">
    <location>
        <begin position="387"/>
        <end position="396"/>
    </location>
</feature>
<feature type="coiled-coil region" evidence="1">
    <location>
        <begin position="24"/>
        <end position="51"/>
    </location>
</feature>
<feature type="compositionally biased region" description="Low complexity" evidence="2">
    <location>
        <begin position="561"/>
        <end position="577"/>
    </location>
</feature>
<dbReference type="Proteomes" id="UP001178508">
    <property type="component" value="Chromosome 3"/>
</dbReference>
<dbReference type="GO" id="GO:0000724">
    <property type="term" value="P:double-strand break repair via homologous recombination"/>
    <property type="evidence" value="ECO:0007669"/>
    <property type="project" value="InterPro"/>
</dbReference>
<dbReference type="SUPFAM" id="SSF50998">
    <property type="entry name" value="Quinoprotein alcohol dehydrogenase-like"/>
    <property type="match status" value="1"/>
</dbReference>
<evidence type="ECO:0000259" key="3">
    <source>
        <dbReference type="Pfam" id="PF16756"/>
    </source>
</evidence>
<dbReference type="Gene3D" id="2.130.10.10">
    <property type="entry name" value="YVTN repeat-like/Quinoprotein amine dehydrogenase"/>
    <property type="match status" value="1"/>
</dbReference>
<feature type="compositionally biased region" description="Polar residues" evidence="2">
    <location>
        <begin position="430"/>
        <end position="439"/>
    </location>
</feature>
<dbReference type="PANTHER" id="PTHR14662:SF2">
    <property type="entry name" value="PARTNER AND LOCALIZER OF BRCA2"/>
    <property type="match status" value="1"/>
</dbReference>
<feature type="compositionally biased region" description="Polar residues" evidence="2">
    <location>
        <begin position="543"/>
        <end position="560"/>
    </location>
</feature>
<gene>
    <name evidence="4" type="ORF">XNOV1_A034103</name>
</gene>
<keyword evidence="1" id="KW-0175">Coiled coil</keyword>
<feature type="region of interest" description="Disordered" evidence="2">
    <location>
        <begin position="841"/>
        <end position="896"/>
    </location>
</feature>
<feature type="region of interest" description="Disordered" evidence="2">
    <location>
        <begin position="625"/>
        <end position="821"/>
    </location>
</feature>
<dbReference type="PANTHER" id="PTHR14662">
    <property type="entry name" value="PARTNER AND LOCALIZER OF BRCA2"/>
    <property type="match status" value="1"/>
</dbReference>
<keyword evidence="5" id="KW-1185">Reference proteome</keyword>
<name>A0AAV1EZA3_XYRNO</name>